<dbReference type="VEuPathDB" id="FungiDB:PLEOSDRAFT_1090523"/>
<dbReference type="Proteomes" id="UP000027073">
    <property type="component" value="Unassembled WGS sequence"/>
</dbReference>
<organism evidence="2 3">
    <name type="scientific">Pleurotus ostreatus (strain PC15)</name>
    <name type="common">Oyster mushroom</name>
    <dbReference type="NCBI Taxonomy" id="1137138"/>
    <lineage>
        <taxon>Eukaryota</taxon>
        <taxon>Fungi</taxon>
        <taxon>Dikarya</taxon>
        <taxon>Basidiomycota</taxon>
        <taxon>Agaricomycotina</taxon>
        <taxon>Agaricomycetes</taxon>
        <taxon>Agaricomycetidae</taxon>
        <taxon>Agaricales</taxon>
        <taxon>Pleurotineae</taxon>
        <taxon>Pleurotaceae</taxon>
        <taxon>Pleurotus</taxon>
    </lineage>
</organism>
<reference evidence="3" key="1">
    <citation type="journal article" date="2014" name="Proc. Natl. Acad. Sci. U.S.A.">
        <title>Extensive sampling of basidiomycete genomes demonstrates inadequacy of the white-rot/brown-rot paradigm for wood decay fungi.</title>
        <authorList>
            <person name="Riley R."/>
            <person name="Salamov A.A."/>
            <person name="Brown D.W."/>
            <person name="Nagy L.G."/>
            <person name="Floudas D."/>
            <person name="Held B.W."/>
            <person name="Levasseur A."/>
            <person name="Lombard V."/>
            <person name="Morin E."/>
            <person name="Otillar R."/>
            <person name="Lindquist E.A."/>
            <person name="Sun H."/>
            <person name="LaButti K.M."/>
            <person name="Schmutz J."/>
            <person name="Jabbour D."/>
            <person name="Luo H."/>
            <person name="Baker S.E."/>
            <person name="Pisabarro A.G."/>
            <person name="Walton J.D."/>
            <person name="Blanchette R.A."/>
            <person name="Henrissat B."/>
            <person name="Martin F."/>
            <person name="Cullen D."/>
            <person name="Hibbett D.S."/>
            <person name="Grigoriev I.V."/>
        </authorList>
    </citation>
    <scope>NUCLEOTIDE SEQUENCE [LARGE SCALE GENOMIC DNA]</scope>
    <source>
        <strain evidence="3">PC15</strain>
    </source>
</reference>
<feature type="compositionally biased region" description="Basic residues" evidence="1">
    <location>
        <begin position="37"/>
        <end position="48"/>
    </location>
</feature>
<evidence type="ECO:0000313" key="3">
    <source>
        <dbReference type="Proteomes" id="UP000027073"/>
    </source>
</evidence>
<gene>
    <name evidence="2" type="ORF">PLEOSDRAFT_1090523</name>
</gene>
<name>A0A067NMZ2_PLEO1</name>
<dbReference type="HOGENOM" id="CLU_1627771_0_0_1"/>
<sequence>MSSNQSAETMSDTLSPNSKSVHFDLPPANAAEELHQKPTRPRRRKHRSQPPIPRRVFGLILTEESIRNIALKVLPQALLDQFTGDLDACLTHVGQHFSNAHCQQHFPHMGLRWRDTVLVDTDESSMPCVVLGHMRNRTDGEIYVTLSQMRELREYLGLGDQEPDWYTVVCTG</sequence>
<dbReference type="InParanoid" id="A0A067NMZ2"/>
<proteinExistence type="predicted"/>
<dbReference type="AlphaFoldDB" id="A0A067NMZ2"/>
<evidence type="ECO:0000313" key="2">
    <source>
        <dbReference type="EMBL" id="KDQ24991.1"/>
    </source>
</evidence>
<dbReference type="OrthoDB" id="10293755at2759"/>
<evidence type="ECO:0000256" key="1">
    <source>
        <dbReference type="SAM" id="MobiDB-lite"/>
    </source>
</evidence>
<feature type="compositionally biased region" description="Polar residues" evidence="1">
    <location>
        <begin position="1"/>
        <end position="20"/>
    </location>
</feature>
<dbReference type="EMBL" id="KL198011">
    <property type="protein sequence ID" value="KDQ24991.1"/>
    <property type="molecule type" value="Genomic_DNA"/>
</dbReference>
<protein>
    <submittedName>
        <fullName evidence="2">Uncharacterized protein</fullName>
    </submittedName>
</protein>
<feature type="region of interest" description="Disordered" evidence="1">
    <location>
        <begin position="1"/>
        <end position="51"/>
    </location>
</feature>
<accession>A0A067NMZ2</accession>